<feature type="binding site" evidence="5">
    <location>
        <position position="197"/>
    </location>
    <ligand>
        <name>Fe cation</name>
        <dbReference type="ChEBI" id="CHEBI:24875"/>
        <note>catalytic</note>
    </ligand>
</feature>
<name>A0A0U5F2A8_9PROT</name>
<dbReference type="STRING" id="431306.AGA_1023"/>
<dbReference type="InterPro" id="IPR004574">
    <property type="entry name" value="Alkb"/>
</dbReference>
<dbReference type="PROSITE" id="PS51471">
    <property type="entry name" value="FE2OG_OXY"/>
    <property type="match status" value="1"/>
</dbReference>
<dbReference type="InterPro" id="IPR037151">
    <property type="entry name" value="AlkB-like_sf"/>
</dbReference>
<dbReference type="SUPFAM" id="SSF51197">
    <property type="entry name" value="Clavaminate synthase-like"/>
    <property type="match status" value="1"/>
</dbReference>
<dbReference type="GO" id="GO:0035516">
    <property type="term" value="F:broad specificity oxidative DNA demethylase activity"/>
    <property type="evidence" value="ECO:0007669"/>
    <property type="project" value="TreeGrafter"/>
</dbReference>
<dbReference type="PATRIC" id="fig|431306.5.peg.1031"/>
<dbReference type="GO" id="GO:0035515">
    <property type="term" value="F:oxidative RNA demethylase activity"/>
    <property type="evidence" value="ECO:0007669"/>
    <property type="project" value="TreeGrafter"/>
</dbReference>
<dbReference type="GO" id="GO:0008198">
    <property type="term" value="F:ferrous iron binding"/>
    <property type="evidence" value="ECO:0007669"/>
    <property type="project" value="TreeGrafter"/>
</dbReference>
<dbReference type="InterPro" id="IPR005123">
    <property type="entry name" value="Oxoglu/Fe-dep_dioxygenase_dom"/>
</dbReference>
<feature type="binding site" evidence="5">
    <location>
        <position position="141"/>
    </location>
    <ligand>
        <name>Fe cation</name>
        <dbReference type="ChEBI" id="CHEBI:24875"/>
        <note>catalytic</note>
    </ligand>
</feature>
<dbReference type="GO" id="GO:0005737">
    <property type="term" value="C:cytoplasm"/>
    <property type="evidence" value="ECO:0007669"/>
    <property type="project" value="TreeGrafter"/>
</dbReference>
<evidence type="ECO:0000256" key="4">
    <source>
        <dbReference type="ARBA" id="ARBA00023004"/>
    </source>
</evidence>
<feature type="domain" description="Fe2OG dioxygenase" evidence="6">
    <location>
        <begin position="123"/>
        <end position="223"/>
    </location>
</feature>
<evidence type="ECO:0000256" key="3">
    <source>
        <dbReference type="ARBA" id="ARBA00023002"/>
    </source>
</evidence>
<dbReference type="EMBL" id="LN609302">
    <property type="protein sequence ID" value="CEF54870.1"/>
    <property type="molecule type" value="Genomic_DNA"/>
</dbReference>
<dbReference type="Pfam" id="PF13532">
    <property type="entry name" value="2OG-FeII_Oxy_2"/>
    <property type="match status" value="1"/>
</dbReference>
<dbReference type="PANTHER" id="PTHR16557:SF2">
    <property type="entry name" value="NUCLEIC ACID DIOXYGENASE ALKBH1"/>
    <property type="match status" value="1"/>
</dbReference>
<feature type="binding site" evidence="5">
    <location>
        <position position="143"/>
    </location>
    <ligand>
        <name>Fe cation</name>
        <dbReference type="ChEBI" id="CHEBI:24875"/>
        <note>catalytic</note>
    </ligand>
</feature>
<evidence type="ECO:0000256" key="5">
    <source>
        <dbReference type="PIRSR" id="PIRSR604574-2"/>
    </source>
</evidence>
<proteinExistence type="predicted"/>
<dbReference type="PANTHER" id="PTHR16557">
    <property type="entry name" value="ALKYLATED DNA REPAIR PROTEIN ALKB-RELATED"/>
    <property type="match status" value="1"/>
</dbReference>
<evidence type="ECO:0000313" key="7">
    <source>
        <dbReference type="EMBL" id="CEF54870.1"/>
    </source>
</evidence>
<dbReference type="AlphaFoldDB" id="A0A0U5F2A8"/>
<evidence type="ECO:0000256" key="1">
    <source>
        <dbReference type="ARBA" id="ARBA00022723"/>
    </source>
</evidence>
<dbReference type="Proteomes" id="UP000068250">
    <property type="component" value="Chromosome I"/>
</dbReference>
<evidence type="ECO:0000313" key="8">
    <source>
        <dbReference type="Proteomes" id="UP000068250"/>
    </source>
</evidence>
<keyword evidence="3 7" id="KW-0560">Oxidoreductase</keyword>
<evidence type="ECO:0000259" key="6">
    <source>
        <dbReference type="PROSITE" id="PS51471"/>
    </source>
</evidence>
<dbReference type="NCBIfam" id="NF011930">
    <property type="entry name" value="PRK15401.1"/>
    <property type="match status" value="1"/>
</dbReference>
<organism evidence="7 8">
    <name type="scientific">Acetobacter ghanensis</name>
    <dbReference type="NCBI Taxonomy" id="431306"/>
    <lineage>
        <taxon>Bacteria</taxon>
        <taxon>Pseudomonadati</taxon>
        <taxon>Pseudomonadota</taxon>
        <taxon>Alphaproteobacteria</taxon>
        <taxon>Acetobacterales</taxon>
        <taxon>Acetobacteraceae</taxon>
        <taxon>Acetobacter</taxon>
    </lineage>
</organism>
<gene>
    <name evidence="7" type="primary">alkB</name>
    <name evidence="7" type="ORF">AGA_1023</name>
</gene>
<dbReference type="EC" id="1.14.11.-" evidence="7"/>
<evidence type="ECO:0000256" key="2">
    <source>
        <dbReference type="ARBA" id="ARBA00022964"/>
    </source>
</evidence>
<dbReference type="RefSeq" id="WP_231946013.1">
    <property type="nucleotide sequence ID" value="NZ_LN609302.1"/>
</dbReference>
<keyword evidence="4 5" id="KW-0408">Iron</keyword>
<keyword evidence="1 5" id="KW-0479">Metal-binding</keyword>
<dbReference type="GO" id="GO:0035513">
    <property type="term" value="P:oxidative RNA demethylation"/>
    <property type="evidence" value="ECO:0007669"/>
    <property type="project" value="TreeGrafter"/>
</dbReference>
<accession>A0A0U5F2A8</accession>
<comment type="cofactor">
    <cofactor evidence="5">
        <name>Fe(2+)</name>
        <dbReference type="ChEBI" id="CHEBI:29033"/>
    </cofactor>
    <text evidence="5">Binds 1 Fe(2+) ion per subunit.</text>
</comment>
<dbReference type="Gene3D" id="2.60.120.590">
    <property type="entry name" value="Alpha-ketoglutarate-dependent dioxygenase AlkB-like"/>
    <property type="match status" value="1"/>
</dbReference>
<keyword evidence="2" id="KW-0223">Dioxygenase</keyword>
<reference evidence="8" key="1">
    <citation type="submission" date="2014-09" db="EMBL/GenBank/DDBJ databases">
        <authorList>
            <person name="Illeghems K.G."/>
        </authorList>
    </citation>
    <scope>NUCLEOTIDE SEQUENCE [LARGE SCALE GENOMIC DNA]</scope>
    <source>
        <strain evidence="8">LMG 23848T</strain>
    </source>
</reference>
<dbReference type="InterPro" id="IPR027450">
    <property type="entry name" value="AlkB-like"/>
</dbReference>
<protein>
    <submittedName>
        <fullName evidence="7">Alkylated DNA repair protein</fullName>
        <ecNumber evidence="7">1.14.11.-</ecNumber>
    </submittedName>
</protein>
<sequence>MTRSPIPTQQMDLLLPDTRPEREQLEPGAILLRQFAAEQEKELLCVLAQVEQQAPFRHMRTPGGGTMSAAMTCCGNWGWVSSPQGYTYTTQDPLSHHPWPPIPTVLSHLAQKAAQAAGYDKFIPNACLINRYQTGSLMGLHQDKDEQDIMQPIVSLSLGRTGLFMWGGKKRNDRVRVLALEHGDVLVWGGPARLHYHGIKGLAPQPHPLTGLTRFNITFRYVAIPSSQP</sequence>